<comment type="caution">
    <text evidence="1">The sequence shown here is derived from an EMBL/GenBank/DDBJ whole genome shotgun (WGS) entry which is preliminary data.</text>
</comment>
<name>G9ZDM7_9GAMM</name>
<organism evidence="1 2">
    <name type="scientific">Cardiobacterium valvarum F0432</name>
    <dbReference type="NCBI Taxonomy" id="797473"/>
    <lineage>
        <taxon>Bacteria</taxon>
        <taxon>Pseudomonadati</taxon>
        <taxon>Pseudomonadota</taxon>
        <taxon>Gammaproteobacteria</taxon>
        <taxon>Cardiobacteriales</taxon>
        <taxon>Cardiobacteriaceae</taxon>
        <taxon>Cardiobacterium</taxon>
    </lineage>
</organism>
<evidence type="ECO:0000313" key="2">
    <source>
        <dbReference type="Proteomes" id="UP000004750"/>
    </source>
</evidence>
<evidence type="ECO:0000313" key="1">
    <source>
        <dbReference type="EMBL" id="EHM55214.1"/>
    </source>
</evidence>
<dbReference type="STRING" id="797473.HMPREF9080_00861"/>
<reference evidence="1 2" key="1">
    <citation type="submission" date="2011-08" db="EMBL/GenBank/DDBJ databases">
        <authorList>
            <person name="Weinstock G."/>
            <person name="Sodergren E."/>
            <person name="Clifton S."/>
            <person name="Fulton L."/>
            <person name="Fulton B."/>
            <person name="Courtney L."/>
            <person name="Fronick C."/>
            <person name="Harrison M."/>
            <person name="Strong C."/>
            <person name="Farmer C."/>
            <person name="Delahaunty K."/>
            <person name="Markovic C."/>
            <person name="Hall O."/>
            <person name="Minx P."/>
            <person name="Tomlinson C."/>
            <person name="Mitreva M."/>
            <person name="Hou S."/>
            <person name="Chen J."/>
            <person name="Wollam A."/>
            <person name="Pepin K.H."/>
            <person name="Johnson M."/>
            <person name="Bhonagiri V."/>
            <person name="Zhang X."/>
            <person name="Suruliraj S."/>
            <person name="Warren W."/>
            <person name="Chinwalla A."/>
            <person name="Mardis E.R."/>
            <person name="Wilson R.K."/>
        </authorList>
    </citation>
    <scope>NUCLEOTIDE SEQUENCE [LARGE SCALE GENOMIC DNA]</scope>
    <source>
        <strain evidence="1 2">F0432</strain>
    </source>
</reference>
<proteinExistence type="predicted"/>
<protein>
    <submittedName>
        <fullName evidence="1">Uncharacterized protein</fullName>
    </submittedName>
</protein>
<accession>G9ZDM7</accession>
<gene>
    <name evidence="1" type="ORF">HMPREF9080_00861</name>
</gene>
<dbReference type="EMBL" id="AGCM01000044">
    <property type="protein sequence ID" value="EHM55214.1"/>
    <property type="molecule type" value="Genomic_DNA"/>
</dbReference>
<sequence length="47" mass="5070">MSADPNVCNCHNGNRNCLLRCLSKLSKQYGFPDEAAIMPAFQATPAA</sequence>
<dbReference type="HOGENOM" id="CLU_3166024_0_0_6"/>
<dbReference type="AlphaFoldDB" id="G9ZDM7"/>
<dbReference type="Proteomes" id="UP000004750">
    <property type="component" value="Unassembled WGS sequence"/>
</dbReference>